<evidence type="ECO:0000256" key="2">
    <source>
        <dbReference type="ARBA" id="ARBA00022692"/>
    </source>
</evidence>
<proteinExistence type="predicted"/>
<dbReference type="GO" id="GO:0015421">
    <property type="term" value="F:ABC-type oligopeptide transporter activity"/>
    <property type="evidence" value="ECO:0007669"/>
    <property type="project" value="TreeGrafter"/>
</dbReference>
<dbReference type="CDD" id="cd07346">
    <property type="entry name" value="ABC_6TM_exporters"/>
    <property type="match status" value="1"/>
</dbReference>
<dbReference type="SUPFAM" id="SSF90123">
    <property type="entry name" value="ABC transporter transmembrane region"/>
    <property type="match status" value="1"/>
</dbReference>
<name>A0AAF1BY00_9MICO</name>
<gene>
    <name evidence="9" type="ORF">SANBI_002811</name>
</gene>
<comment type="subcellular location">
    <subcellularLocation>
        <location evidence="1">Cell membrane</location>
        <topology evidence="1">Multi-pass membrane protein</topology>
    </subcellularLocation>
</comment>
<feature type="region of interest" description="Disordered" evidence="5">
    <location>
        <begin position="574"/>
        <end position="617"/>
    </location>
</feature>
<evidence type="ECO:0000256" key="1">
    <source>
        <dbReference type="ARBA" id="ARBA00004651"/>
    </source>
</evidence>
<dbReference type="InterPro" id="IPR039421">
    <property type="entry name" value="Type_1_exporter"/>
</dbReference>
<dbReference type="InterPro" id="IPR036640">
    <property type="entry name" value="ABC1_TM_sf"/>
</dbReference>
<evidence type="ECO:0000256" key="4">
    <source>
        <dbReference type="ARBA" id="ARBA00023136"/>
    </source>
</evidence>
<keyword evidence="10" id="KW-1185">Reference proteome</keyword>
<dbReference type="InterPro" id="IPR027417">
    <property type="entry name" value="P-loop_NTPase"/>
</dbReference>
<evidence type="ECO:0000259" key="8">
    <source>
        <dbReference type="PROSITE" id="PS50929"/>
    </source>
</evidence>
<dbReference type="GO" id="GO:0016887">
    <property type="term" value="F:ATP hydrolysis activity"/>
    <property type="evidence" value="ECO:0007669"/>
    <property type="project" value="InterPro"/>
</dbReference>
<feature type="transmembrane region" description="Helical" evidence="6">
    <location>
        <begin position="33"/>
        <end position="51"/>
    </location>
</feature>
<dbReference type="PANTHER" id="PTHR43394">
    <property type="entry name" value="ATP-DEPENDENT PERMEASE MDL1, MITOCHONDRIAL"/>
    <property type="match status" value="1"/>
</dbReference>
<dbReference type="Pfam" id="PF00005">
    <property type="entry name" value="ABC_tran"/>
    <property type="match status" value="1"/>
</dbReference>
<accession>A0AAF1BY00</accession>
<evidence type="ECO:0000259" key="7">
    <source>
        <dbReference type="PROSITE" id="PS50893"/>
    </source>
</evidence>
<keyword evidence="9" id="KW-0067">ATP-binding</keyword>
<reference evidence="10" key="1">
    <citation type="submission" date="2023-11" db="EMBL/GenBank/DDBJ databases">
        <authorList>
            <person name="Helweg L.P."/>
            <person name="Kiel A."/>
            <person name="Hitz F."/>
            <person name="Ruckert-Reed C."/>
            <person name="Busche T."/>
            <person name="Kaltschmidt B."/>
            <person name="Kaltschmidt C."/>
        </authorList>
    </citation>
    <scope>NUCLEOTIDE SEQUENCE [LARGE SCALE GENOMIC DNA]</scope>
    <source>
        <strain evidence="10">4.1</strain>
    </source>
</reference>
<keyword evidence="2 6" id="KW-0812">Transmembrane</keyword>
<evidence type="ECO:0000256" key="5">
    <source>
        <dbReference type="SAM" id="MobiDB-lite"/>
    </source>
</evidence>
<dbReference type="Pfam" id="PF00664">
    <property type="entry name" value="ABC_membrane"/>
    <property type="match status" value="1"/>
</dbReference>
<evidence type="ECO:0000313" key="10">
    <source>
        <dbReference type="Proteomes" id="UP001304340"/>
    </source>
</evidence>
<dbReference type="PANTHER" id="PTHR43394:SF1">
    <property type="entry name" value="ATP-BINDING CASSETTE SUB-FAMILY B MEMBER 10, MITOCHONDRIAL"/>
    <property type="match status" value="1"/>
</dbReference>
<evidence type="ECO:0000256" key="3">
    <source>
        <dbReference type="ARBA" id="ARBA00022989"/>
    </source>
</evidence>
<dbReference type="GO" id="GO:0005886">
    <property type="term" value="C:plasma membrane"/>
    <property type="evidence" value="ECO:0007669"/>
    <property type="project" value="UniProtKB-SubCell"/>
</dbReference>
<feature type="transmembrane region" description="Helical" evidence="6">
    <location>
        <begin position="71"/>
        <end position="92"/>
    </location>
</feature>
<feature type="domain" description="ABC transmembrane type-1" evidence="8">
    <location>
        <begin position="37"/>
        <end position="316"/>
    </location>
</feature>
<keyword evidence="4 6" id="KW-0472">Membrane</keyword>
<dbReference type="Gene3D" id="3.40.50.300">
    <property type="entry name" value="P-loop containing nucleotide triphosphate hydrolases"/>
    <property type="match status" value="1"/>
</dbReference>
<keyword evidence="9" id="KW-0547">Nucleotide-binding</keyword>
<dbReference type="EMBL" id="CP138359">
    <property type="protein sequence ID" value="WPF81512.1"/>
    <property type="molecule type" value="Genomic_DNA"/>
</dbReference>
<dbReference type="InterPro" id="IPR003439">
    <property type="entry name" value="ABC_transporter-like_ATP-bd"/>
</dbReference>
<keyword evidence="3 6" id="KW-1133">Transmembrane helix</keyword>
<dbReference type="RefSeq" id="WP_319156086.1">
    <property type="nucleotide sequence ID" value="NZ_CP138359.1"/>
</dbReference>
<dbReference type="PROSITE" id="PS50929">
    <property type="entry name" value="ABC_TM1F"/>
    <property type="match status" value="1"/>
</dbReference>
<dbReference type="GO" id="GO:0005524">
    <property type="term" value="F:ATP binding"/>
    <property type="evidence" value="ECO:0007669"/>
    <property type="project" value="UniProtKB-KW"/>
</dbReference>
<evidence type="ECO:0000313" key="9">
    <source>
        <dbReference type="EMBL" id="WPF81512.1"/>
    </source>
</evidence>
<dbReference type="AlphaFoldDB" id="A0AAF1BY00"/>
<feature type="transmembrane region" description="Helical" evidence="6">
    <location>
        <begin position="173"/>
        <end position="192"/>
    </location>
</feature>
<dbReference type="Proteomes" id="UP001304340">
    <property type="component" value="Chromosome"/>
</dbReference>
<feature type="transmembrane region" description="Helical" evidence="6">
    <location>
        <begin position="259"/>
        <end position="277"/>
    </location>
</feature>
<dbReference type="Gene3D" id="1.20.1560.10">
    <property type="entry name" value="ABC transporter type 1, transmembrane domain"/>
    <property type="match status" value="1"/>
</dbReference>
<feature type="compositionally biased region" description="Low complexity" evidence="5">
    <location>
        <begin position="600"/>
        <end position="610"/>
    </location>
</feature>
<dbReference type="InterPro" id="IPR017871">
    <property type="entry name" value="ABC_transporter-like_CS"/>
</dbReference>
<feature type="transmembrane region" description="Helical" evidence="6">
    <location>
        <begin position="149"/>
        <end position="167"/>
    </location>
</feature>
<dbReference type="KEGG" id="sbil:SANBI_002811"/>
<protein>
    <submittedName>
        <fullName evidence="9">ABC transporter ATP-binding protein</fullName>
    </submittedName>
</protein>
<evidence type="ECO:0000256" key="6">
    <source>
        <dbReference type="SAM" id="Phobius"/>
    </source>
</evidence>
<dbReference type="SUPFAM" id="SSF52540">
    <property type="entry name" value="P-loop containing nucleoside triphosphate hydrolases"/>
    <property type="match status" value="1"/>
</dbReference>
<dbReference type="InterPro" id="IPR011527">
    <property type="entry name" value="ABC1_TM_dom"/>
</dbReference>
<dbReference type="PROSITE" id="PS00211">
    <property type="entry name" value="ABC_TRANSPORTER_1"/>
    <property type="match status" value="1"/>
</dbReference>
<organism evidence="9 10">
    <name type="scientific">Sanguibacter biliveldensis</name>
    <dbReference type="NCBI Taxonomy" id="3030830"/>
    <lineage>
        <taxon>Bacteria</taxon>
        <taxon>Bacillati</taxon>
        <taxon>Actinomycetota</taxon>
        <taxon>Actinomycetes</taxon>
        <taxon>Micrococcales</taxon>
        <taxon>Sanguibacteraceae</taxon>
        <taxon>Sanguibacter</taxon>
    </lineage>
</organism>
<sequence>MTVRSLPLTDLGRPPLTSPGAFLAWQSRRQIDVLSMSVFLGILTFLSQAVTPFVLGRALDEGLQQGLSTALLGWAAIMLGAGVVQVVAGGIGHRYDVQNWLRAAFAVSQLVGDKISRSGDAVTEDIPTGEVVSTVATDSGRVGEFYFNLARFVGSVVAYAVVAVLMLTTSLQLGLVVVVGLPAVAAILGLLVKPLQARQAAQREASGRLTTLGADTVSGLRILRGIGGEGAFTDRYRAQSQRVRQAAVRVATTQSYLDALQVLLPGLFVALVLWLSATKAIEGEITAGQLVTFYGYAAFLTWPMQNLTQTLQITTRAFVSVRKIITVLKVEAAAGAGTATDEAPATTEPLHDVTTGVTLEPGRIVALVSADPDDSAKVATRMGRFNDDLEASTPVLLGDVPLRDVDKTALRDRVVVAEATSHLFSGVLRDELDVRDRATDDEIYAALTVADAHDVLESTPGGLTGELPEKGRSLSGGQRQRVALARALLTEAEYLLLVEPTSAVDAHTEARIAERLVAARAGRSTLVVTASPLVLDHVDEILVLHEDEVIVRGSHRELLDGVGPEYDHYRSVVGRSLAEEPASEEHAAEEPTSGEASPADSTSTSTTTDDSTQEVTR</sequence>
<feature type="domain" description="ABC transporter" evidence="7">
    <location>
        <begin position="328"/>
        <end position="571"/>
    </location>
</feature>
<dbReference type="PROSITE" id="PS50893">
    <property type="entry name" value="ABC_TRANSPORTER_2"/>
    <property type="match status" value="1"/>
</dbReference>